<dbReference type="SMART" id="SM00388">
    <property type="entry name" value="HisKA"/>
    <property type="match status" value="1"/>
</dbReference>
<evidence type="ECO:0000256" key="18">
    <source>
        <dbReference type="ARBA" id="ARBA00023016"/>
    </source>
</evidence>
<comment type="subcellular location">
    <subcellularLocation>
        <location evidence="4">Cell membrane</location>
        <topology evidence="4">Multi-pass membrane protein</topology>
    </subcellularLocation>
</comment>
<evidence type="ECO:0000256" key="17">
    <source>
        <dbReference type="ARBA" id="ARBA00023012"/>
    </source>
</evidence>
<keyword evidence="17" id="KW-0902">Two-component regulatory system</keyword>
<dbReference type="CDD" id="cd06225">
    <property type="entry name" value="HAMP"/>
    <property type="match status" value="1"/>
</dbReference>
<dbReference type="InterPro" id="IPR005467">
    <property type="entry name" value="His_kinase_dom"/>
</dbReference>
<evidence type="ECO:0000256" key="22">
    <source>
        <dbReference type="ARBA" id="ARBA00041776"/>
    </source>
</evidence>
<keyword evidence="23" id="KW-0472">Membrane</keyword>
<keyword evidence="11" id="KW-0418">Kinase</keyword>
<dbReference type="InterPro" id="IPR036097">
    <property type="entry name" value="HisK_dim/P_sf"/>
</dbReference>
<keyword evidence="7" id="KW-0597">Phosphoprotein</keyword>
<keyword evidence="14" id="KW-0460">Magnesium</keyword>
<evidence type="ECO:0000256" key="13">
    <source>
        <dbReference type="ARBA" id="ARBA00022840"/>
    </source>
</evidence>
<name>A0ABP5U437_9ACTN</name>
<evidence type="ECO:0000256" key="3">
    <source>
        <dbReference type="ARBA" id="ARBA00001946"/>
    </source>
</evidence>
<evidence type="ECO:0000256" key="20">
    <source>
        <dbReference type="ARBA" id="ARBA00023211"/>
    </source>
</evidence>
<evidence type="ECO:0000256" key="21">
    <source>
        <dbReference type="ARBA" id="ARBA00040454"/>
    </source>
</evidence>
<dbReference type="EC" id="2.7.13.3" evidence="5"/>
<evidence type="ECO:0000256" key="7">
    <source>
        <dbReference type="ARBA" id="ARBA00022553"/>
    </source>
</evidence>
<proteinExistence type="predicted"/>
<evidence type="ECO:0000256" key="4">
    <source>
        <dbReference type="ARBA" id="ARBA00004651"/>
    </source>
</evidence>
<dbReference type="CDD" id="cd00075">
    <property type="entry name" value="HATPase"/>
    <property type="match status" value="1"/>
</dbReference>
<dbReference type="SUPFAM" id="SSF158472">
    <property type="entry name" value="HAMP domain-like"/>
    <property type="match status" value="1"/>
</dbReference>
<dbReference type="InterPro" id="IPR003660">
    <property type="entry name" value="HAMP_dom"/>
</dbReference>
<dbReference type="CDD" id="cd00082">
    <property type="entry name" value="HisKA"/>
    <property type="match status" value="1"/>
</dbReference>
<dbReference type="SMART" id="SM00387">
    <property type="entry name" value="HATPase_c"/>
    <property type="match status" value="1"/>
</dbReference>
<dbReference type="InterPro" id="IPR003661">
    <property type="entry name" value="HisK_dim/P_dom"/>
</dbReference>
<evidence type="ECO:0000256" key="5">
    <source>
        <dbReference type="ARBA" id="ARBA00012438"/>
    </source>
</evidence>
<accession>A0ABP5U437</accession>
<dbReference type="InterPro" id="IPR036890">
    <property type="entry name" value="HATPase_C_sf"/>
</dbReference>
<evidence type="ECO:0000313" key="27">
    <source>
        <dbReference type="Proteomes" id="UP001501444"/>
    </source>
</evidence>
<evidence type="ECO:0000313" key="26">
    <source>
        <dbReference type="EMBL" id="GAA2368930.1"/>
    </source>
</evidence>
<keyword evidence="27" id="KW-1185">Reference proteome</keyword>
<evidence type="ECO:0000256" key="15">
    <source>
        <dbReference type="ARBA" id="ARBA00022912"/>
    </source>
</evidence>
<evidence type="ECO:0000256" key="23">
    <source>
        <dbReference type="SAM" id="Phobius"/>
    </source>
</evidence>
<feature type="domain" description="Histidine kinase" evidence="24">
    <location>
        <begin position="233"/>
        <end position="450"/>
    </location>
</feature>
<gene>
    <name evidence="26" type="ORF">GCM10010170_069070</name>
</gene>
<dbReference type="PANTHER" id="PTHR44936:SF9">
    <property type="entry name" value="SENSOR PROTEIN CREC"/>
    <property type="match status" value="1"/>
</dbReference>
<sequence length="452" mass="47511">MLRSLAARTALVTCVVAIVAVVVTAAVGAPLTLTRDNKAAQQRLEDDATLLTELLRPKLNTTRNPADEEVVAKRLAARNIDVYLIRAGQPDRPGLPPLVVKTIAGGQNVKASRRMVAGDVRMLVGRAIGKDGNGFVVTEPPPSGTFARFFGQLWVALLAGLAAGLIAGPLLARRISRPIRDVAAAAKRLGAGDRSITLSPDGPAEVAELAHAVNGLTAALATSEGREREFLLSVSHELRTPLTTIRGYAEALADGVVGEEGAQRAGQTVLDEAGRLDRLIADLLVLARLEAADLPIEMLDVDLTQLLAKTAEAWGGRVAAAGLVLRTELPPFAVPVVTDPGRIRQIIDGLLENALRVVPSGAPLVLALHVNAPEARLEVRDGGPGFTDEDLAVAFERGALSRRYQGVRKVGSGLGLALAARLSRRLGARIEAGHAPEGGARFTVTFPLRTVS</sequence>
<keyword evidence="15" id="KW-0904">Protein phosphatase</keyword>
<keyword evidence="19" id="KW-0843">Virulence</keyword>
<dbReference type="Gene3D" id="6.10.340.10">
    <property type="match status" value="1"/>
</dbReference>
<keyword evidence="20" id="KW-0464">Manganese</keyword>
<dbReference type="Proteomes" id="UP001501444">
    <property type="component" value="Unassembled WGS sequence"/>
</dbReference>
<dbReference type="InterPro" id="IPR003594">
    <property type="entry name" value="HATPase_dom"/>
</dbReference>
<keyword evidence="10" id="KW-0547">Nucleotide-binding</keyword>
<dbReference type="Pfam" id="PF02518">
    <property type="entry name" value="HATPase_c"/>
    <property type="match status" value="1"/>
</dbReference>
<dbReference type="Pfam" id="PF00512">
    <property type="entry name" value="HisKA"/>
    <property type="match status" value="1"/>
</dbReference>
<evidence type="ECO:0000256" key="11">
    <source>
        <dbReference type="ARBA" id="ARBA00022777"/>
    </source>
</evidence>
<evidence type="ECO:0000256" key="10">
    <source>
        <dbReference type="ARBA" id="ARBA00022741"/>
    </source>
</evidence>
<dbReference type="Gene3D" id="3.30.565.10">
    <property type="entry name" value="Histidine kinase-like ATPase, C-terminal domain"/>
    <property type="match status" value="1"/>
</dbReference>
<evidence type="ECO:0000256" key="9">
    <source>
        <dbReference type="ARBA" id="ARBA00022692"/>
    </source>
</evidence>
<reference evidence="27" key="1">
    <citation type="journal article" date="2019" name="Int. J. Syst. Evol. Microbiol.">
        <title>The Global Catalogue of Microorganisms (GCM) 10K type strain sequencing project: providing services to taxonomists for standard genome sequencing and annotation.</title>
        <authorList>
            <consortium name="The Broad Institute Genomics Platform"/>
            <consortium name="The Broad Institute Genome Sequencing Center for Infectious Disease"/>
            <person name="Wu L."/>
            <person name="Ma J."/>
        </authorList>
    </citation>
    <scope>NUCLEOTIDE SEQUENCE [LARGE SCALE GENOMIC DNA]</scope>
    <source>
        <strain evidence="27">JCM 3272</strain>
    </source>
</reference>
<evidence type="ECO:0000256" key="14">
    <source>
        <dbReference type="ARBA" id="ARBA00022842"/>
    </source>
</evidence>
<comment type="cofactor">
    <cofactor evidence="2">
        <name>Mn(2+)</name>
        <dbReference type="ChEBI" id="CHEBI:29035"/>
    </cofactor>
</comment>
<evidence type="ECO:0000256" key="8">
    <source>
        <dbReference type="ARBA" id="ARBA00022679"/>
    </source>
</evidence>
<dbReference type="PROSITE" id="PS50109">
    <property type="entry name" value="HIS_KIN"/>
    <property type="match status" value="1"/>
</dbReference>
<evidence type="ECO:0000256" key="19">
    <source>
        <dbReference type="ARBA" id="ARBA00023026"/>
    </source>
</evidence>
<dbReference type="SMART" id="SM00304">
    <property type="entry name" value="HAMP"/>
    <property type="match status" value="1"/>
</dbReference>
<dbReference type="PROSITE" id="PS50885">
    <property type="entry name" value="HAMP"/>
    <property type="match status" value="1"/>
</dbReference>
<evidence type="ECO:0000256" key="1">
    <source>
        <dbReference type="ARBA" id="ARBA00000085"/>
    </source>
</evidence>
<comment type="caution">
    <text evidence="26">The sequence shown here is derived from an EMBL/GenBank/DDBJ whole genome shotgun (WGS) entry which is preliminary data.</text>
</comment>
<comment type="cofactor">
    <cofactor evidence="3">
        <name>Mg(2+)</name>
        <dbReference type="ChEBI" id="CHEBI:18420"/>
    </cofactor>
</comment>
<dbReference type="Pfam" id="PF00672">
    <property type="entry name" value="HAMP"/>
    <property type="match status" value="1"/>
</dbReference>
<evidence type="ECO:0000256" key="6">
    <source>
        <dbReference type="ARBA" id="ARBA00022475"/>
    </source>
</evidence>
<dbReference type="SUPFAM" id="SSF47384">
    <property type="entry name" value="Homodimeric domain of signal transducing histidine kinase"/>
    <property type="match status" value="1"/>
</dbReference>
<dbReference type="RefSeq" id="WP_344616769.1">
    <property type="nucleotide sequence ID" value="NZ_BAAARV010000067.1"/>
</dbReference>
<protein>
    <recommendedName>
        <fullName evidence="21">Signal transduction histidine-protein kinase/phosphatase MprB</fullName>
        <ecNumber evidence="5">2.7.13.3</ecNumber>
    </recommendedName>
    <alternativeName>
        <fullName evidence="22">Mycobacterial persistence regulator B</fullName>
    </alternativeName>
</protein>
<dbReference type="InterPro" id="IPR050980">
    <property type="entry name" value="2C_sensor_his_kinase"/>
</dbReference>
<comment type="catalytic activity">
    <reaction evidence="1">
        <text>ATP + protein L-histidine = ADP + protein N-phospho-L-histidine.</text>
        <dbReference type="EC" id="2.7.13.3"/>
    </reaction>
</comment>
<dbReference type="InterPro" id="IPR004358">
    <property type="entry name" value="Sig_transdc_His_kin-like_C"/>
</dbReference>
<evidence type="ECO:0000256" key="2">
    <source>
        <dbReference type="ARBA" id="ARBA00001936"/>
    </source>
</evidence>
<keyword evidence="18" id="KW-0346">Stress response</keyword>
<organism evidence="26 27">
    <name type="scientific">Dactylosporangium salmoneum</name>
    <dbReference type="NCBI Taxonomy" id="53361"/>
    <lineage>
        <taxon>Bacteria</taxon>
        <taxon>Bacillati</taxon>
        <taxon>Actinomycetota</taxon>
        <taxon>Actinomycetes</taxon>
        <taxon>Micromonosporales</taxon>
        <taxon>Micromonosporaceae</taxon>
        <taxon>Dactylosporangium</taxon>
    </lineage>
</organism>
<dbReference type="SUPFAM" id="SSF55874">
    <property type="entry name" value="ATPase domain of HSP90 chaperone/DNA topoisomerase II/histidine kinase"/>
    <property type="match status" value="1"/>
</dbReference>
<evidence type="ECO:0000259" key="25">
    <source>
        <dbReference type="PROSITE" id="PS50885"/>
    </source>
</evidence>
<keyword evidence="12" id="KW-0378">Hydrolase</keyword>
<dbReference type="PANTHER" id="PTHR44936">
    <property type="entry name" value="SENSOR PROTEIN CREC"/>
    <property type="match status" value="1"/>
</dbReference>
<dbReference type="PRINTS" id="PR00344">
    <property type="entry name" value="BCTRLSENSOR"/>
</dbReference>
<dbReference type="Gene3D" id="1.10.287.130">
    <property type="match status" value="1"/>
</dbReference>
<keyword evidence="9 23" id="KW-0812">Transmembrane</keyword>
<feature type="transmembrane region" description="Helical" evidence="23">
    <location>
        <begin position="149"/>
        <end position="172"/>
    </location>
</feature>
<keyword evidence="8" id="KW-0808">Transferase</keyword>
<feature type="domain" description="HAMP" evidence="25">
    <location>
        <begin position="173"/>
        <end position="225"/>
    </location>
</feature>
<evidence type="ECO:0000256" key="12">
    <source>
        <dbReference type="ARBA" id="ARBA00022801"/>
    </source>
</evidence>
<keyword evidence="16 23" id="KW-1133">Transmembrane helix</keyword>
<evidence type="ECO:0000259" key="24">
    <source>
        <dbReference type="PROSITE" id="PS50109"/>
    </source>
</evidence>
<keyword evidence="6" id="KW-1003">Cell membrane</keyword>
<evidence type="ECO:0000256" key="16">
    <source>
        <dbReference type="ARBA" id="ARBA00022989"/>
    </source>
</evidence>
<dbReference type="EMBL" id="BAAARV010000067">
    <property type="protein sequence ID" value="GAA2368930.1"/>
    <property type="molecule type" value="Genomic_DNA"/>
</dbReference>
<keyword evidence="13" id="KW-0067">ATP-binding</keyword>